<dbReference type="Proteomes" id="UP001386437">
    <property type="component" value="Unassembled WGS sequence"/>
</dbReference>
<dbReference type="InterPro" id="IPR050700">
    <property type="entry name" value="YIM1/Zinc_Alcohol_DH_Fams"/>
</dbReference>
<dbReference type="InterPro" id="IPR020843">
    <property type="entry name" value="ER"/>
</dbReference>
<dbReference type="EMBL" id="JACFYJ010000064">
    <property type="protein sequence ID" value="MEI6001050.1"/>
    <property type="molecule type" value="Genomic_DNA"/>
</dbReference>
<dbReference type="SUPFAM" id="SSF50129">
    <property type="entry name" value="GroES-like"/>
    <property type="match status" value="1"/>
</dbReference>
<dbReference type="Gene3D" id="3.40.50.720">
    <property type="entry name" value="NAD(P)-binding Rossmann-like Domain"/>
    <property type="match status" value="1"/>
</dbReference>
<comment type="caution">
    <text evidence="2">The sequence shown here is derived from an EMBL/GenBank/DDBJ whole genome shotgun (WGS) entry which is preliminary data.</text>
</comment>
<sequence length="313" mass="33145">MRAIQQTEWGSLDSMKLVEVPRPEPLPTEVLVRIKAVGVNPIDYHTAVGRGYMNALTLPHIPGWDISGIVEEVGFGTTRFKVGDEVFGFPRFPRAVGGYAEYAAAPSRQLALKPANMSFEEAAAIALAGLTAWQMLADVAEVGPGTKVLINGAAGGVGHLAVQVAKSLGAYVVGVARKEKHELVRKLGADRLIDYTTSVVTDEITDADVVIELAGGDATIPMLKALRKGGLLISARKLPNIAEIQEAAAKLGVRGSSFVAEPDYVALENLAGLIHHGSLKVEVSSVLPLERAIEALEKIPQGHLVGKTVLKVS</sequence>
<dbReference type="Pfam" id="PF13602">
    <property type="entry name" value="ADH_zinc_N_2"/>
    <property type="match status" value="1"/>
</dbReference>
<dbReference type="Gene3D" id="3.90.180.10">
    <property type="entry name" value="Medium-chain alcohol dehydrogenases, catalytic domain"/>
    <property type="match status" value="1"/>
</dbReference>
<dbReference type="InterPro" id="IPR011032">
    <property type="entry name" value="GroES-like_sf"/>
</dbReference>
<dbReference type="Pfam" id="PF08240">
    <property type="entry name" value="ADH_N"/>
    <property type="match status" value="1"/>
</dbReference>
<evidence type="ECO:0000313" key="3">
    <source>
        <dbReference type="Proteomes" id="UP001386437"/>
    </source>
</evidence>
<dbReference type="CDD" id="cd05289">
    <property type="entry name" value="MDR_like_2"/>
    <property type="match status" value="1"/>
</dbReference>
<gene>
    <name evidence="2" type="ORF">H3V53_28855</name>
</gene>
<proteinExistence type="predicted"/>
<dbReference type="InterPro" id="IPR036291">
    <property type="entry name" value="NAD(P)-bd_dom_sf"/>
</dbReference>
<organism evidence="2 3">
    <name type="scientific">Paraburkholderia bengalensis</name>
    <dbReference type="NCBI Taxonomy" id="2747562"/>
    <lineage>
        <taxon>Bacteria</taxon>
        <taxon>Pseudomonadati</taxon>
        <taxon>Pseudomonadota</taxon>
        <taxon>Betaproteobacteria</taxon>
        <taxon>Burkholderiales</taxon>
        <taxon>Burkholderiaceae</taxon>
        <taxon>Paraburkholderia</taxon>
    </lineage>
</organism>
<dbReference type="PANTHER" id="PTHR11695:SF294">
    <property type="entry name" value="RETICULON-4-INTERACTING PROTEIN 1, MITOCHONDRIAL"/>
    <property type="match status" value="1"/>
</dbReference>
<dbReference type="InterPro" id="IPR013154">
    <property type="entry name" value="ADH-like_N"/>
</dbReference>
<evidence type="ECO:0000313" key="2">
    <source>
        <dbReference type="EMBL" id="MEI6001050.1"/>
    </source>
</evidence>
<reference evidence="2 3" key="1">
    <citation type="journal article" date="2022" name="Arch. Microbiol.">
        <title>Paraburkholderia bengalensis sp. nov. isolated from roots of Oryza sativa, IR64.</title>
        <authorList>
            <person name="Nag P."/>
            <person name="Mondal N."/>
            <person name="Sarkar J."/>
            <person name="Das S."/>
        </authorList>
    </citation>
    <scope>NUCLEOTIDE SEQUENCE [LARGE SCALE GENOMIC DNA]</scope>
    <source>
        <strain evidence="2 3">IR64_4_BI</strain>
    </source>
</reference>
<accession>A0ABU8IZV3</accession>
<protein>
    <submittedName>
        <fullName evidence="2">NADP-dependent oxidoreductase</fullName>
    </submittedName>
</protein>
<evidence type="ECO:0000259" key="1">
    <source>
        <dbReference type="SMART" id="SM00829"/>
    </source>
</evidence>
<name>A0ABU8IZV3_9BURK</name>
<feature type="domain" description="Enoyl reductase (ER)" evidence="1">
    <location>
        <begin position="10"/>
        <end position="310"/>
    </location>
</feature>
<keyword evidence="3" id="KW-1185">Reference proteome</keyword>
<dbReference type="SUPFAM" id="SSF51735">
    <property type="entry name" value="NAD(P)-binding Rossmann-fold domains"/>
    <property type="match status" value="1"/>
</dbReference>
<dbReference type="SMART" id="SM00829">
    <property type="entry name" value="PKS_ER"/>
    <property type="match status" value="1"/>
</dbReference>
<dbReference type="PANTHER" id="PTHR11695">
    <property type="entry name" value="ALCOHOL DEHYDROGENASE RELATED"/>
    <property type="match status" value="1"/>
</dbReference>